<dbReference type="PROSITE" id="PS51819">
    <property type="entry name" value="VOC"/>
    <property type="match status" value="2"/>
</dbReference>
<reference evidence="2" key="1">
    <citation type="submission" date="2020-02" db="EMBL/GenBank/DDBJ databases">
        <authorList>
            <person name="Meier V. D."/>
        </authorList>
    </citation>
    <scope>NUCLEOTIDE SEQUENCE</scope>
    <source>
        <strain evidence="2">AVDCRST_MAG30</strain>
    </source>
</reference>
<dbReference type="SUPFAM" id="SSF54593">
    <property type="entry name" value="Glyoxalase/Bleomycin resistance protein/Dihydroxybiphenyl dioxygenase"/>
    <property type="match status" value="1"/>
</dbReference>
<gene>
    <name evidence="2" type="ORF">AVDCRST_MAG30-3113</name>
</gene>
<proteinExistence type="predicted"/>
<evidence type="ECO:0000313" key="2">
    <source>
        <dbReference type="EMBL" id="CAA9522154.1"/>
    </source>
</evidence>
<dbReference type="AlphaFoldDB" id="A0A6J4TF89"/>
<dbReference type="InterPro" id="IPR052537">
    <property type="entry name" value="Extradiol_RC_dioxygenase"/>
</dbReference>
<organism evidence="2">
    <name type="scientific">uncultured Solirubrobacteraceae bacterium</name>
    <dbReference type="NCBI Taxonomy" id="1162706"/>
    <lineage>
        <taxon>Bacteria</taxon>
        <taxon>Bacillati</taxon>
        <taxon>Actinomycetota</taxon>
        <taxon>Thermoleophilia</taxon>
        <taxon>Solirubrobacterales</taxon>
        <taxon>Solirubrobacteraceae</taxon>
        <taxon>environmental samples</taxon>
    </lineage>
</organism>
<name>A0A6J4TF89_9ACTN</name>
<feature type="domain" description="VOC" evidence="1">
    <location>
        <begin position="148"/>
        <end position="261"/>
    </location>
</feature>
<accession>A0A6J4TF89</accession>
<protein>
    <submittedName>
        <fullName evidence="2">Glyoxalase family protein</fullName>
    </submittedName>
</protein>
<dbReference type="PANTHER" id="PTHR36110">
    <property type="entry name" value="RING-CLEAVING DIOXYGENASE MHQE-RELATED"/>
    <property type="match status" value="1"/>
</dbReference>
<evidence type="ECO:0000259" key="1">
    <source>
        <dbReference type="PROSITE" id="PS51819"/>
    </source>
</evidence>
<dbReference type="InterPro" id="IPR029068">
    <property type="entry name" value="Glyas_Bleomycin-R_OHBP_Dase"/>
</dbReference>
<dbReference type="Pfam" id="PF00903">
    <property type="entry name" value="Glyoxalase"/>
    <property type="match status" value="2"/>
</dbReference>
<dbReference type="InterPro" id="IPR037523">
    <property type="entry name" value="VOC_core"/>
</dbReference>
<dbReference type="PANTHER" id="PTHR36110:SF4">
    <property type="entry name" value="RING-CLEAVING DIOXYGENASE MHQA-RELATED"/>
    <property type="match status" value="1"/>
</dbReference>
<dbReference type="EMBL" id="CADCVS010000400">
    <property type="protein sequence ID" value="CAA9522154.1"/>
    <property type="molecule type" value="Genomic_DNA"/>
</dbReference>
<feature type="domain" description="VOC" evidence="1">
    <location>
        <begin position="5"/>
        <end position="151"/>
    </location>
</feature>
<sequence>MRLEGIHHITAITGDARANVDFYTGVLGLRLVARTVNQDDPGVYHLFYADEGGRAGSELTFFAYEGAIPGRPGAGMVHRIVWRVGSDDSLEFWERRLAGHGVDAARTDGALRFADPEGLDHELAPADGRDEPLVAEHPEIPREHALQGFAGVRAYSAEPQRSAPLLEGVMGASPAGDGAWELRGERRGSQIAYDPPPAAPGRQSGGSVHHVAWGTTVVEHPRWHDHLEAAGVPVTPVIDRHYFHSIYFREPSGVLFEIADDGPGFAVDGPLEELGSKLILPPFLEPRRAQIEAGLVPLPDPRARAG</sequence>
<dbReference type="InterPro" id="IPR004360">
    <property type="entry name" value="Glyas_Fos-R_dOase_dom"/>
</dbReference>
<dbReference type="Gene3D" id="3.10.180.10">
    <property type="entry name" value="2,3-Dihydroxybiphenyl 1,2-Dioxygenase, domain 1"/>
    <property type="match status" value="2"/>
</dbReference>